<accession>A0A507R5G3</accession>
<evidence type="ECO:0000256" key="1">
    <source>
        <dbReference type="SAM" id="MobiDB-lite"/>
    </source>
</evidence>
<dbReference type="Proteomes" id="UP000319663">
    <property type="component" value="Unassembled WGS sequence"/>
</dbReference>
<feature type="domain" description="CID" evidence="2">
    <location>
        <begin position="3"/>
        <end position="138"/>
    </location>
</feature>
<dbReference type="AlphaFoldDB" id="A0A507R5G3"/>
<dbReference type="InterPro" id="IPR006569">
    <property type="entry name" value="CID_dom"/>
</dbReference>
<dbReference type="Pfam" id="PF12350">
    <property type="entry name" value="CTK3_C"/>
    <property type="match status" value="1"/>
</dbReference>
<gene>
    <name evidence="3" type="ORF">MPDQ_000186</name>
</gene>
<proteinExistence type="predicted"/>
<dbReference type="STRING" id="5098.A0A507R5G3"/>
<dbReference type="Gene3D" id="1.25.40.90">
    <property type="match status" value="1"/>
</dbReference>
<evidence type="ECO:0000313" key="3">
    <source>
        <dbReference type="EMBL" id="TQB76363.1"/>
    </source>
</evidence>
<dbReference type="InterPro" id="IPR024638">
    <property type="entry name" value="Ctk3_N"/>
</dbReference>
<evidence type="ECO:0000259" key="2">
    <source>
        <dbReference type="PROSITE" id="PS51391"/>
    </source>
</evidence>
<sequence length="238" mass="27337">MADPFEVRMRFITQLQHLSASVASSQRAALYALKYRDMDEDLHSCILEQLERNNMNNRANIMYFIEHFCEMATKENHLPYVRMIQRDILRVVDAVAPPDGSGAANIKHVRRVLNGLQSKSILSAETVTEIDSSLKERETHAAHLDLEPEQGGEGGKTKDGTPRAARANGLRVDKRQIEQRIEEDRERNKRLRESMWTVSGDDDYEHSRFWDEVSDTGEDDFLDAEEEFVERTQMAAAQ</sequence>
<dbReference type="Pfam" id="PF12243">
    <property type="entry name" value="CTK3"/>
    <property type="match status" value="1"/>
</dbReference>
<dbReference type="InterPro" id="IPR008942">
    <property type="entry name" value="ENTH_VHS"/>
</dbReference>
<dbReference type="InterPro" id="IPR024637">
    <property type="entry name" value="Ctk3_C"/>
</dbReference>
<feature type="compositionally biased region" description="Basic and acidic residues" evidence="1">
    <location>
        <begin position="171"/>
        <end position="193"/>
    </location>
</feature>
<protein>
    <recommendedName>
        <fullName evidence="2">CID domain-containing protein</fullName>
    </recommendedName>
</protein>
<comment type="caution">
    <text evidence="3">The sequence shown here is derived from an EMBL/GenBank/DDBJ whole genome shotgun (WGS) entry which is preliminary data.</text>
</comment>
<organism evidence="3 4">
    <name type="scientific">Monascus purpureus</name>
    <name type="common">Red mold</name>
    <name type="synonym">Monascus anka</name>
    <dbReference type="NCBI Taxonomy" id="5098"/>
    <lineage>
        <taxon>Eukaryota</taxon>
        <taxon>Fungi</taxon>
        <taxon>Dikarya</taxon>
        <taxon>Ascomycota</taxon>
        <taxon>Pezizomycotina</taxon>
        <taxon>Eurotiomycetes</taxon>
        <taxon>Eurotiomycetidae</taxon>
        <taxon>Eurotiales</taxon>
        <taxon>Aspergillaceae</taxon>
        <taxon>Monascus</taxon>
    </lineage>
</organism>
<evidence type="ECO:0000313" key="4">
    <source>
        <dbReference type="Proteomes" id="UP000319663"/>
    </source>
</evidence>
<feature type="region of interest" description="Disordered" evidence="1">
    <location>
        <begin position="142"/>
        <end position="202"/>
    </location>
</feature>
<name>A0A507R5G3_MONPU</name>
<dbReference type="EMBL" id="VIFY01000010">
    <property type="protein sequence ID" value="TQB76363.1"/>
    <property type="molecule type" value="Genomic_DNA"/>
</dbReference>
<reference evidence="3 4" key="1">
    <citation type="submission" date="2019-06" db="EMBL/GenBank/DDBJ databases">
        <title>Wine fermentation using esterase from Monascus purpureus.</title>
        <authorList>
            <person name="Geng C."/>
            <person name="Zhang Y."/>
        </authorList>
    </citation>
    <scope>NUCLEOTIDE SEQUENCE [LARGE SCALE GENOMIC DNA]</scope>
    <source>
        <strain evidence="3">HQ1</strain>
    </source>
</reference>
<dbReference type="PANTHER" id="PTHR28291:SF1">
    <property type="entry name" value="CTD KINASE SUBUNIT GAMMA"/>
    <property type="match status" value="1"/>
</dbReference>
<dbReference type="PROSITE" id="PS51391">
    <property type="entry name" value="CID"/>
    <property type="match status" value="1"/>
</dbReference>
<dbReference type="GO" id="GO:0045943">
    <property type="term" value="P:positive regulation of transcription by RNA polymerase I"/>
    <property type="evidence" value="ECO:0007669"/>
    <property type="project" value="TreeGrafter"/>
</dbReference>
<dbReference type="GO" id="GO:0070692">
    <property type="term" value="C:CTDK-1 complex"/>
    <property type="evidence" value="ECO:0007669"/>
    <property type="project" value="InterPro"/>
</dbReference>
<keyword evidence="4" id="KW-1185">Reference proteome</keyword>
<dbReference type="GO" id="GO:0032786">
    <property type="term" value="P:positive regulation of DNA-templated transcription, elongation"/>
    <property type="evidence" value="ECO:0007669"/>
    <property type="project" value="InterPro"/>
</dbReference>
<dbReference type="InterPro" id="IPR042326">
    <property type="entry name" value="Ctk3"/>
</dbReference>
<dbReference type="FunFam" id="1.25.40.90:FF:000032">
    <property type="entry name" value="CTD kinase subunit gamma"/>
    <property type="match status" value="1"/>
</dbReference>
<dbReference type="PANTHER" id="PTHR28291">
    <property type="entry name" value="CTD KINASE SUBUNIT GAMMA"/>
    <property type="match status" value="1"/>
</dbReference>